<dbReference type="GO" id="GO:0004252">
    <property type="term" value="F:serine-type endopeptidase activity"/>
    <property type="evidence" value="ECO:0007669"/>
    <property type="project" value="InterPro"/>
</dbReference>
<dbReference type="Pfam" id="PF15494">
    <property type="entry name" value="SRCR_2"/>
    <property type="match status" value="1"/>
</dbReference>
<dbReference type="Pfam" id="PF00089">
    <property type="entry name" value="Trypsin"/>
    <property type="match status" value="1"/>
</dbReference>
<feature type="disulfide bond" evidence="6">
    <location>
        <begin position="110"/>
        <end position="122"/>
    </location>
</feature>
<dbReference type="Gene3D" id="2.40.10.10">
    <property type="entry name" value="Trypsin-like serine proteases"/>
    <property type="match status" value="2"/>
</dbReference>
<dbReference type="AlphaFoldDB" id="A0A6P7YA08"/>
<keyword evidence="5" id="KW-0325">Glycoprotein</keyword>
<dbReference type="OrthoDB" id="6380398at2759"/>
<evidence type="ECO:0000313" key="12">
    <source>
        <dbReference type="Proteomes" id="UP000515156"/>
    </source>
</evidence>
<dbReference type="InterPro" id="IPR009003">
    <property type="entry name" value="Peptidase_S1_PA"/>
</dbReference>
<keyword evidence="9" id="KW-0472">Membrane</keyword>
<evidence type="ECO:0000256" key="8">
    <source>
        <dbReference type="RuleBase" id="RU363034"/>
    </source>
</evidence>
<evidence type="ECO:0000313" key="13">
    <source>
        <dbReference type="RefSeq" id="XP_030059669.1"/>
    </source>
</evidence>
<dbReference type="CTD" id="64699"/>
<keyword evidence="4 6" id="KW-1015">Disulfide bond</keyword>
<feature type="disulfide bond" evidence="6">
    <location>
        <begin position="129"/>
        <end position="144"/>
    </location>
</feature>
<dbReference type="Pfam" id="PF00057">
    <property type="entry name" value="Ldl_recept_a"/>
    <property type="match status" value="1"/>
</dbReference>
<dbReference type="Gene3D" id="3.10.250.10">
    <property type="entry name" value="SRCR-like domain"/>
    <property type="match status" value="1"/>
</dbReference>
<dbReference type="InterPro" id="IPR023415">
    <property type="entry name" value="LDLR_class-A_CS"/>
</dbReference>
<dbReference type="PROSITE" id="PS50068">
    <property type="entry name" value="LDLRA_2"/>
    <property type="match status" value="1"/>
</dbReference>
<feature type="domain" description="Peptidase S1" evidence="10">
    <location>
        <begin position="255"/>
        <end position="486"/>
    </location>
</feature>
<dbReference type="PRINTS" id="PR00722">
    <property type="entry name" value="CHYMOTRYPSIN"/>
</dbReference>
<dbReference type="SUPFAM" id="SSF57424">
    <property type="entry name" value="LDL receptor-like module"/>
    <property type="match status" value="1"/>
</dbReference>
<dbReference type="KEGG" id="muo:115470550"/>
<evidence type="ECO:0000256" key="2">
    <source>
        <dbReference type="ARBA" id="ARBA00022801"/>
    </source>
</evidence>
<keyword evidence="2 8" id="KW-0378">Hydrolase</keyword>
<dbReference type="RefSeq" id="XP_030059669.1">
    <property type="nucleotide sequence ID" value="XM_030203809.1"/>
</dbReference>
<keyword evidence="3 8" id="KW-0720">Serine protease</keyword>
<feature type="domain" description="SRCR" evidence="11">
    <location>
        <begin position="142"/>
        <end position="243"/>
    </location>
</feature>
<dbReference type="CDD" id="cd00112">
    <property type="entry name" value="LDLa"/>
    <property type="match status" value="1"/>
</dbReference>
<dbReference type="SMART" id="SM00202">
    <property type="entry name" value="SR"/>
    <property type="match status" value="1"/>
</dbReference>
<dbReference type="SMART" id="SM00192">
    <property type="entry name" value="LDLa"/>
    <property type="match status" value="1"/>
</dbReference>
<protein>
    <submittedName>
        <fullName evidence="13">Transmembrane protease serine 3</fullName>
    </submittedName>
</protein>
<evidence type="ECO:0000256" key="4">
    <source>
        <dbReference type="ARBA" id="ARBA00023157"/>
    </source>
</evidence>
<evidence type="ECO:0000259" key="11">
    <source>
        <dbReference type="PROSITE" id="PS50287"/>
    </source>
</evidence>
<dbReference type="InterPro" id="IPR002172">
    <property type="entry name" value="LDrepeatLR_classA_rpt"/>
</dbReference>
<organism evidence="12 13">
    <name type="scientific">Microcaecilia unicolor</name>
    <dbReference type="NCBI Taxonomy" id="1415580"/>
    <lineage>
        <taxon>Eukaryota</taxon>
        <taxon>Metazoa</taxon>
        <taxon>Chordata</taxon>
        <taxon>Craniata</taxon>
        <taxon>Vertebrata</taxon>
        <taxon>Euteleostomi</taxon>
        <taxon>Amphibia</taxon>
        <taxon>Gymnophiona</taxon>
        <taxon>Siphonopidae</taxon>
        <taxon>Microcaecilia</taxon>
    </lineage>
</organism>
<dbReference type="InterPro" id="IPR001314">
    <property type="entry name" value="Peptidase_S1A"/>
</dbReference>
<dbReference type="InterPro" id="IPR001254">
    <property type="entry name" value="Trypsin_dom"/>
</dbReference>
<dbReference type="InterPro" id="IPR036055">
    <property type="entry name" value="LDL_receptor-like_sf"/>
</dbReference>
<evidence type="ECO:0000256" key="9">
    <source>
        <dbReference type="SAM" id="Phobius"/>
    </source>
</evidence>
<keyword evidence="9 13" id="KW-0812">Transmembrane</keyword>
<dbReference type="PROSITE" id="PS00134">
    <property type="entry name" value="TRYPSIN_HIS"/>
    <property type="match status" value="1"/>
</dbReference>
<name>A0A6P7YA08_9AMPH</name>
<sequence length="492" mass="54114">MQVSYRFLSLKVGKLKEATEQAPEENHTTANLEIVSITEENLPEVEVPVSYLRFFLSQTKVKQGEGGNDTQEAYSKCHSVVPAKLLPVIMVLLLLVILAFAIGLGVHYSCPGKFRCRSSLKCIMKSARCDGISNCPEGEDEYRCVRLSGQNSVLQVFTSGSWRTVCLDDWKVIYGNMTCKQLGFPSYVSSGSLPLEAAEEEFQRRFVSIAQGSPSLGHMTSLHQMTYLRDQCASGSVITLKCVVCGIRPRFTSRIVGGNASSEGQWPWQVSLHFQGIHLCGGSLITSQWIVTAAHCVNELYFPAMWGVHIGTVNQLNLQVPLNSVEKIIFHHKYKSSSLANDIALMKLTTPLTFNGFIQPICLPNYGEVFPEGKVCWITGWGATEEGGESNQIMEYAGIPLISNKVCNAKSVYGGIISPSMLCAGYLEGGVDTCQGDSGGPLACEERMAWKLTGATSWGLGCAEKNKPGVYSRITSFLDWIHEQMEREERKA</sequence>
<dbReference type="SMART" id="SM00020">
    <property type="entry name" value="Tryp_SPc"/>
    <property type="match status" value="1"/>
</dbReference>
<accession>A0A6P7YA08</accession>
<dbReference type="GO" id="GO:0016020">
    <property type="term" value="C:membrane"/>
    <property type="evidence" value="ECO:0007669"/>
    <property type="project" value="InterPro"/>
</dbReference>
<comment type="caution">
    <text evidence="7">Lacks conserved residue(s) required for the propagation of feature annotation.</text>
</comment>
<evidence type="ECO:0000256" key="6">
    <source>
        <dbReference type="PROSITE-ProRule" id="PRU00124"/>
    </source>
</evidence>
<dbReference type="InterPro" id="IPR036772">
    <property type="entry name" value="SRCR-like_dom_sf"/>
</dbReference>
<dbReference type="PROSITE" id="PS50287">
    <property type="entry name" value="SRCR_2"/>
    <property type="match status" value="1"/>
</dbReference>
<dbReference type="FunCoup" id="A0A6P7YA08">
    <property type="interactions" value="586"/>
</dbReference>
<dbReference type="SUPFAM" id="SSF50494">
    <property type="entry name" value="Trypsin-like serine proteases"/>
    <property type="match status" value="1"/>
</dbReference>
<dbReference type="PROSITE" id="PS50240">
    <property type="entry name" value="TRYPSIN_DOM"/>
    <property type="match status" value="1"/>
</dbReference>
<dbReference type="InterPro" id="IPR033116">
    <property type="entry name" value="TRYPSIN_SER"/>
</dbReference>
<dbReference type="FunFam" id="2.40.10.10:FF:000003">
    <property type="entry name" value="Transmembrane serine protease 3"/>
    <property type="match status" value="1"/>
</dbReference>
<proteinExistence type="predicted"/>
<dbReference type="GO" id="GO:0006508">
    <property type="term" value="P:proteolysis"/>
    <property type="evidence" value="ECO:0007669"/>
    <property type="project" value="UniProtKB-KW"/>
</dbReference>
<dbReference type="SUPFAM" id="SSF56487">
    <property type="entry name" value="SRCR-like"/>
    <property type="match status" value="1"/>
</dbReference>
<evidence type="ECO:0000256" key="7">
    <source>
        <dbReference type="PROSITE-ProRule" id="PRU00196"/>
    </source>
</evidence>
<evidence type="ECO:0000256" key="1">
    <source>
        <dbReference type="ARBA" id="ARBA00022670"/>
    </source>
</evidence>
<dbReference type="PANTHER" id="PTHR24252:SF27">
    <property type="entry name" value="TRANSMEMBRANE PROTEASE SERINE 3-LIKE"/>
    <property type="match status" value="1"/>
</dbReference>
<dbReference type="InParanoid" id="A0A6P7YA08"/>
<dbReference type="GeneID" id="115470550"/>
<keyword evidence="12" id="KW-1185">Reference proteome</keyword>
<reference evidence="13" key="1">
    <citation type="submission" date="2025-08" db="UniProtKB">
        <authorList>
            <consortium name="RefSeq"/>
        </authorList>
    </citation>
    <scope>IDENTIFICATION</scope>
</reference>
<dbReference type="Proteomes" id="UP000515156">
    <property type="component" value="Chromosome 5"/>
</dbReference>
<dbReference type="InterPro" id="IPR043504">
    <property type="entry name" value="Peptidase_S1_PA_chymotrypsin"/>
</dbReference>
<evidence type="ECO:0000256" key="3">
    <source>
        <dbReference type="ARBA" id="ARBA00022825"/>
    </source>
</evidence>
<dbReference type="InterPro" id="IPR001190">
    <property type="entry name" value="SRCR"/>
</dbReference>
<evidence type="ECO:0000256" key="5">
    <source>
        <dbReference type="ARBA" id="ARBA00023180"/>
    </source>
</evidence>
<dbReference type="Gene3D" id="4.10.400.10">
    <property type="entry name" value="Low-density Lipoprotein Receptor"/>
    <property type="match status" value="1"/>
</dbReference>
<feature type="transmembrane region" description="Helical" evidence="9">
    <location>
        <begin position="85"/>
        <end position="108"/>
    </location>
</feature>
<gene>
    <name evidence="13" type="primary">TMPRSS3</name>
</gene>
<dbReference type="InterPro" id="IPR018114">
    <property type="entry name" value="TRYPSIN_HIS"/>
</dbReference>
<keyword evidence="1 8" id="KW-0645">Protease</keyword>
<evidence type="ECO:0000259" key="10">
    <source>
        <dbReference type="PROSITE" id="PS50240"/>
    </source>
</evidence>
<dbReference type="CDD" id="cd00190">
    <property type="entry name" value="Tryp_SPc"/>
    <property type="match status" value="1"/>
</dbReference>
<dbReference type="PROSITE" id="PS01209">
    <property type="entry name" value="LDLRA_1"/>
    <property type="match status" value="1"/>
</dbReference>
<dbReference type="PANTHER" id="PTHR24252">
    <property type="entry name" value="ACROSIN-RELATED"/>
    <property type="match status" value="1"/>
</dbReference>
<dbReference type="PROSITE" id="PS00135">
    <property type="entry name" value="TRYPSIN_SER"/>
    <property type="match status" value="1"/>
</dbReference>
<keyword evidence="9" id="KW-1133">Transmembrane helix</keyword>